<protein>
    <submittedName>
        <fullName evidence="2">Uncharacterized protein</fullName>
    </submittedName>
</protein>
<dbReference type="EMBL" id="CAUYUJ010014815">
    <property type="protein sequence ID" value="CAK0846301.1"/>
    <property type="molecule type" value="Genomic_DNA"/>
</dbReference>
<reference evidence="2" key="1">
    <citation type="submission" date="2023-10" db="EMBL/GenBank/DDBJ databases">
        <authorList>
            <person name="Chen Y."/>
            <person name="Shah S."/>
            <person name="Dougan E. K."/>
            <person name="Thang M."/>
            <person name="Chan C."/>
        </authorList>
    </citation>
    <scope>NUCLEOTIDE SEQUENCE [LARGE SCALE GENOMIC DNA]</scope>
</reference>
<feature type="compositionally biased region" description="Polar residues" evidence="1">
    <location>
        <begin position="56"/>
        <end position="67"/>
    </location>
</feature>
<keyword evidence="3" id="KW-1185">Reference proteome</keyword>
<evidence type="ECO:0000313" key="3">
    <source>
        <dbReference type="Proteomes" id="UP001189429"/>
    </source>
</evidence>
<proteinExistence type="predicted"/>
<sequence length="178" mass="19132">MTLTMTMLTQRAPKAKMSSCLPDENVEYAVTTKRAASRMPLRQAMGKLPASMGPWRSSSATQKSSIDATAKYPVRPTASQTKSALTSSSCSPLNLPKSVPMMATSRPTPAASIVRKKNSVSRGQLGSAWELRRRLPGSRKGLREAACILGSAHGAAPPSLQEPHPSRRSRHPRVRAAN</sequence>
<evidence type="ECO:0000313" key="2">
    <source>
        <dbReference type="EMBL" id="CAK0846301.1"/>
    </source>
</evidence>
<feature type="region of interest" description="Disordered" evidence="1">
    <location>
        <begin position="49"/>
        <end position="102"/>
    </location>
</feature>
<comment type="caution">
    <text evidence="2">The sequence shown here is derived from an EMBL/GenBank/DDBJ whole genome shotgun (WGS) entry which is preliminary data.</text>
</comment>
<organism evidence="2 3">
    <name type="scientific">Prorocentrum cordatum</name>
    <dbReference type="NCBI Taxonomy" id="2364126"/>
    <lineage>
        <taxon>Eukaryota</taxon>
        <taxon>Sar</taxon>
        <taxon>Alveolata</taxon>
        <taxon>Dinophyceae</taxon>
        <taxon>Prorocentrales</taxon>
        <taxon>Prorocentraceae</taxon>
        <taxon>Prorocentrum</taxon>
    </lineage>
</organism>
<name>A0ABN9TL16_9DINO</name>
<feature type="compositionally biased region" description="Basic residues" evidence="1">
    <location>
        <begin position="166"/>
        <end position="178"/>
    </location>
</feature>
<dbReference type="Proteomes" id="UP001189429">
    <property type="component" value="Unassembled WGS sequence"/>
</dbReference>
<feature type="region of interest" description="Disordered" evidence="1">
    <location>
        <begin position="149"/>
        <end position="178"/>
    </location>
</feature>
<gene>
    <name evidence="2" type="ORF">PCOR1329_LOCUS39851</name>
</gene>
<accession>A0ABN9TL16</accession>
<feature type="compositionally biased region" description="Polar residues" evidence="1">
    <location>
        <begin position="77"/>
        <end position="92"/>
    </location>
</feature>
<evidence type="ECO:0000256" key="1">
    <source>
        <dbReference type="SAM" id="MobiDB-lite"/>
    </source>
</evidence>